<sequence length="45" mass="5455">MEQFFIKLVSFKVGKKKIENNVHWMSHLNVHHDLCLECNSYHRLT</sequence>
<proteinExistence type="predicted"/>
<name>A0A2P2R504_RHIMU</name>
<protein>
    <submittedName>
        <fullName evidence="1">Uncharacterized protein</fullName>
    </submittedName>
</protein>
<accession>A0A2P2R504</accession>
<reference evidence="1" key="1">
    <citation type="submission" date="2018-02" db="EMBL/GenBank/DDBJ databases">
        <title>Rhizophora mucronata_Transcriptome.</title>
        <authorList>
            <person name="Meera S.P."/>
            <person name="Sreeshan A."/>
            <person name="Augustine A."/>
        </authorList>
    </citation>
    <scope>NUCLEOTIDE SEQUENCE</scope>
    <source>
        <tissue evidence="1">Leaf</tissue>
    </source>
</reference>
<dbReference type="AlphaFoldDB" id="A0A2P2R504"/>
<dbReference type="EMBL" id="GGEC01093888">
    <property type="protein sequence ID" value="MBX74372.1"/>
    <property type="molecule type" value="Transcribed_RNA"/>
</dbReference>
<organism evidence="1">
    <name type="scientific">Rhizophora mucronata</name>
    <name type="common">Asiatic mangrove</name>
    <dbReference type="NCBI Taxonomy" id="61149"/>
    <lineage>
        <taxon>Eukaryota</taxon>
        <taxon>Viridiplantae</taxon>
        <taxon>Streptophyta</taxon>
        <taxon>Embryophyta</taxon>
        <taxon>Tracheophyta</taxon>
        <taxon>Spermatophyta</taxon>
        <taxon>Magnoliopsida</taxon>
        <taxon>eudicotyledons</taxon>
        <taxon>Gunneridae</taxon>
        <taxon>Pentapetalae</taxon>
        <taxon>rosids</taxon>
        <taxon>fabids</taxon>
        <taxon>Malpighiales</taxon>
        <taxon>Rhizophoraceae</taxon>
        <taxon>Rhizophora</taxon>
    </lineage>
</organism>
<evidence type="ECO:0000313" key="1">
    <source>
        <dbReference type="EMBL" id="MBX74372.1"/>
    </source>
</evidence>